<protein>
    <recommendedName>
        <fullName evidence="3">PcfJ-like protein</fullName>
    </recommendedName>
</protein>
<dbReference type="RefSeq" id="WP_278339557.1">
    <property type="nucleotide sequence ID" value="NZ_CALFCN010000019.1"/>
</dbReference>
<evidence type="ECO:0008006" key="3">
    <source>
        <dbReference type="Google" id="ProtNLM"/>
    </source>
</evidence>
<organism evidence="1 2">
    <name type="scientific">Alistipes putredinis</name>
    <dbReference type="NCBI Taxonomy" id="28117"/>
    <lineage>
        <taxon>Bacteria</taxon>
        <taxon>Pseudomonadati</taxon>
        <taxon>Bacteroidota</taxon>
        <taxon>Bacteroidia</taxon>
        <taxon>Bacteroidales</taxon>
        <taxon>Rikenellaceae</taxon>
        <taxon>Alistipes</taxon>
    </lineage>
</organism>
<evidence type="ECO:0000313" key="1">
    <source>
        <dbReference type="EMBL" id="OKY93032.1"/>
    </source>
</evidence>
<dbReference type="AlphaFoldDB" id="A0A1Q6F2T4"/>
<accession>A0A1Q6F2T4</accession>
<evidence type="ECO:0000313" key="2">
    <source>
        <dbReference type="Proteomes" id="UP000187417"/>
    </source>
</evidence>
<sequence length="443" mass="52321">MKPRTKLQRRIVAASGRLPEITPAQLHWGYAHLLPHEAFRTKRGKITCTECRHTWQGDQQIDRAVCPHCGVRLTVVTTRRRTSWNKAYLSVVTTREGLQVIRYFLLERRVRDGHPARYECCEVMQRWIAPDGKYATVARLRNMSWYYDVWRCATPLELRSEYWLYNRMSVERSYPRCRLIPELRRMGLRYDLYAENPVGIFRYTFSQRHAETLLKIGRYDLFRYFCRAGGRRIEDYWPSLRICLRNGYRIDDAASWCDYIDMLGRLGKDIHNAHYVCPSDFRQAHDRCHVLLARIEAEEQVARRRAEYLEYEEQYRKAKGRYLGIAFSDGEIEVRVLQSVQEFIEEGKAMHHCVERYHDKSDSLILSARIADRRVETVEVSLSRLQVVQSRGACNRNTEYHDRIVRLVNDNMSLVRAARHKRDKAPRIATLGRAASDRLKVSA</sequence>
<dbReference type="STRING" id="28117.BHV66_10350"/>
<gene>
    <name evidence="1" type="ORF">BHV66_10350</name>
</gene>
<name>A0A1Q6F2T4_9BACT</name>
<proteinExistence type="predicted"/>
<comment type="caution">
    <text evidence="1">The sequence shown here is derived from an EMBL/GenBank/DDBJ whole genome shotgun (WGS) entry which is preliminary data.</text>
</comment>
<dbReference type="Pfam" id="PF14284">
    <property type="entry name" value="PcfJ"/>
    <property type="match status" value="1"/>
</dbReference>
<dbReference type="InterPro" id="IPR025586">
    <property type="entry name" value="PcfJ"/>
</dbReference>
<dbReference type="Proteomes" id="UP000187417">
    <property type="component" value="Unassembled WGS sequence"/>
</dbReference>
<reference evidence="1 2" key="1">
    <citation type="journal article" date="2016" name="Nat. Biotechnol.">
        <title>Measurement of bacterial replication rates in microbial communities.</title>
        <authorList>
            <person name="Brown C.T."/>
            <person name="Olm M.R."/>
            <person name="Thomas B.C."/>
            <person name="Banfield J.F."/>
        </authorList>
    </citation>
    <scope>NUCLEOTIDE SEQUENCE [LARGE SCALE GENOMIC DNA]</scope>
    <source>
        <strain evidence="1">CAG:67_53_122</strain>
    </source>
</reference>
<dbReference type="EMBL" id="MNQH01000047">
    <property type="protein sequence ID" value="OKY93032.1"/>
    <property type="molecule type" value="Genomic_DNA"/>
</dbReference>